<feature type="region of interest" description="Disordered" evidence="1">
    <location>
        <begin position="26"/>
        <end position="55"/>
    </location>
</feature>
<keyword evidence="3" id="KW-1185">Reference proteome</keyword>
<dbReference type="RefSeq" id="WP_192774697.1">
    <property type="nucleotide sequence ID" value="NZ_BAAASY010000001.1"/>
</dbReference>
<reference evidence="2 3" key="1">
    <citation type="submission" date="2020-10" db="EMBL/GenBank/DDBJ databases">
        <title>Sequencing the genomes of 1000 actinobacteria strains.</title>
        <authorList>
            <person name="Klenk H.-P."/>
        </authorList>
    </citation>
    <scope>NUCLEOTIDE SEQUENCE [LARGE SCALE GENOMIC DNA]</scope>
    <source>
        <strain evidence="2 3">DSM 43748</strain>
    </source>
</reference>
<accession>A0ABR9KBM4</accession>
<organism evidence="2 3">
    <name type="scientific">Nonomuraea africana</name>
    <dbReference type="NCBI Taxonomy" id="46171"/>
    <lineage>
        <taxon>Bacteria</taxon>
        <taxon>Bacillati</taxon>
        <taxon>Actinomycetota</taxon>
        <taxon>Actinomycetes</taxon>
        <taxon>Streptosporangiales</taxon>
        <taxon>Streptosporangiaceae</taxon>
        <taxon>Nonomuraea</taxon>
    </lineage>
</organism>
<gene>
    <name evidence="2" type="ORF">H4W81_002194</name>
</gene>
<dbReference type="Proteomes" id="UP000661607">
    <property type="component" value="Unassembled WGS sequence"/>
</dbReference>
<evidence type="ECO:0000256" key="1">
    <source>
        <dbReference type="SAM" id="MobiDB-lite"/>
    </source>
</evidence>
<proteinExistence type="predicted"/>
<feature type="compositionally biased region" description="Polar residues" evidence="1">
    <location>
        <begin position="45"/>
        <end position="55"/>
    </location>
</feature>
<dbReference type="EMBL" id="JADBEF010000001">
    <property type="protein sequence ID" value="MBE1559415.1"/>
    <property type="molecule type" value="Genomic_DNA"/>
</dbReference>
<protein>
    <submittedName>
        <fullName evidence="2">Uncharacterized protein</fullName>
    </submittedName>
</protein>
<name>A0ABR9KBM4_9ACTN</name>
<sequence>MASARGSATTRRGALVTPRITGGRTALEFGTTHGAGAGQFGGLNLPSTAVQPPST</sequence>
<comment type="caution">
    <text evidence="2">The sequence shown here is derived from an EMBL/GenBank/DDBJ whole genome shotgun (WGS) entry which is preliminary data.</text>
</comment>
<evidence type="ECO:0000313" key="2">
    <source>
        <dbReference type="EMBL" id="MBE1559415.1"/>
    </source>
</evidence>
<evidence type="ECO:0000313" key="3">
    <source>
        <dbReference type="Proteomes" id="UP000661607"/>
    </source>
</evidence>